<dbReference type="KEGG" id="mthd:A3224_12575"/>
<dbReference type="OrthoDB" id="239637at2"/>
<dbReference type="InterPro" id="IPR022838">
    <property type="entry name" value="GTP_cyclohydrolase_FolE2"/>
</dbReference>
<dbReference type="RefSeq" id="WP_067155227.1">
    <property type="nucleotide sequence ID" value="NZ_CP014864.1"/>
</dbReference>
<evidence type="ECO:0000313" key="4">
    <source>
        <dbReference type="Proteomes" id="UP000076077"/>
    </source>
</evidence>
<dbReference type="STRING" id="252514.A3224_12575"/>
<dbReference type="UniPathway" id="UPA00848">
    <property type="reaction ID" value="UER00151"/>
</dbReference>
<keyword evidence="1 2" id="KW-0378">Hydrolase</keyword>
<gene>
    <name evidence="2" type="primary">folE2</name>
    <name evidence="3" type="ORF">A3224_12575</name>
</gene>
<dbReference type="AlphaFoldDB" id="A0A143HPU5"/>
<dbReference type="Pfam" id="PF02649">
    <property type="entry name" value="GCHY-1"/>
    <property type="match status" value="1"/>
</dbReference>
<dbReference type="PANTHER" id="PTHR36445:SF1">
    <property type="entry name" value="GTP CYCLOHYDROLASE MPTA"/>
    <property type="match status" value="1"/>
</dbReference>
<feature type="site" description="May be catalytically important" evidence="2">
    <location>
        <position position="156"/>
    </location>
</feature>
<comment type="similarity">
    <text evidence="2">Belongs to the GTP cyclohydrolase IV family.</text>
</comment>
<dbReference type="GeneID" id="76608878"/>
<sequence>MHVLTTLPDIAKSQTESGNYPLQWVGMEGIAVPLSISIGNNQHQTVAAKANAYVSLDNAAEKGIHMSRLHTVLNHLSSTNCDKNALDTALERMIESQEGLSQSAKIELNFDLVLTKSSLLSQEAGFQSYPVKIIGERISGNSRYEIGLTVPYSSTCPCSAALSRQLLATAIDREFSASNIDKQSLLMWLQEKSIATPHSQRSYAYLNLKLGDNSWLPLSSFISQIEEAIGTPVQTMVKRTDEQEFARLNADNLMFCEDAARKIKTLLEQSTWITDYWFKVEHRESLHAHNAVVIDQKSPN</sequence>
<comment type="pathway">
    <text evidence="2">Cofactor biosynthesis; 7,8-dihydroneopterin triphosphate biosynthesis; 7,8-dihydroneopterin triphosphate from GTP: step 1/1.</text>
</comment>
<evidence type="ECO:0000256" key="2">
    <source>
        <dbReference type="HAMAP-Rule" id="MF_01527"/>
    </source>
</evidence>
<name>A0A143HPU5_MICTH</name>
<dbReference type="HAMAP" id="MF_01527_B">
    <property type="entry name" value="GTP_cyclohydrol_B"/>
    <property type="match status" value="1"/>
</dbReference>
<dbReference type="PANTHER" id="PTHR36445">
    <property type="entry name" value="GTP CYCLOHYDROLASE MPTA"/>
    <property type="match status" value="1"/>
</dbReference>
<dbReference type="GO" id="GO:0046654">
    <property type="term" value="P:tetrahydrofolate biosynthetic process"/>
    <property type="evidence" value="ECO:0007669"/>
    <property type="project" value="UniProtKB-UniRule"/>
</dbReference>
<evidence type="ECO:0000256" key="1">
    <source>
        <dbReference type="ARBA" id="ARBA00022801"/>
    </source>
</evidence>
<reference evidence="4" key="1">
    <citation type="submission" date="2016-03" db="EMBL/GenBank/DDBJ databases">
        <authorList>
            <person name="Lee Y.-S."/>
            <person name="Choi Y.-L."/>
        </authorList>
    </citation>
    <scope>NUCLEOTIDE SEQUENCE [LARGE SCALE GENOMIC DNA]</scope>
    <source>
        <strain evidence="4">DAU221</strain>
    </source>
</reference>
<protein>
    <recommendedName>
        <fullName evidence="2">GTP cyclohydrolase FolE2</fullName>
        <ecNumber evidence="2">3.5.4.16</ecNumber>
    </recommendedName>
</protein>
<dbReference type="EMBL" id="CP014864">
    <property type="protein sequence ID" value="AMX03302.1"/>
    <property type="molecule type" value="Genomic_DNA"/>
</dbReference>
<dbReference type="NCBIfam" id="NF010200">
    <property type="entry name" value="PRK13674.1-1"/>
    <property type="match status" value="1"/>
</dbReference>
<evidence type="ECO:0000313" key="3">
    <source>
        <dbReference type="EMBL" id="AMX03302.1"/>
    </source>
</evidence>
<dbReference type="EC" id="3.5.4.16" evidence="2"/>
<comment type="catalytic activity">
    <reaction evidence="2">
        <text>GTP + H2O = 7,8-dihydroneopterin 3'-triphosphate + formate + H(+)</text>
        <dbReference type="Rhea" id="RHEA:17473"/>
        <dbReference type="ChEBI" id="CHEBI:15377"/>
        <dbReference type="ChEBI" id="CHEBI:15378"/>
        <dbReference type="ChEBI" id="CHEBI:15740"/>
        <dbReference type="ChEBI" id="CHEBI:37565"/>
        <dbReference type="ChEBI" id="CHEBI:58462"/>
        <dbReference type="EC" id="3.5.4.16"/>
    </reaction>
</comment>
<keyword evidence="4" id="KW-1185">Reference proteome</keyword>
<proteinExistence type="inferred from homology"/>
<organism evidence="3 4">
    <name type="scientific">Microbulbifer thermotolerans</name>
    <dbReference type="NCBI Taxonomy" id="252514"/>
    <lineage>
        <taxon>Bacteria</taxon>
        <taxon>Pseudomonadati</taxon>
        <taxon>Pseudomonadota</taxon>
        <taxon>Gammaproteobacteria</taxon>
        <taxon>Cellvibrionales</taxon>
        <taxon>Microbulbiferaceae</taxon>
        <taxon>Microbulbifer</taxon>
    </lineage>
</organism>
<dbReference type="Gene3D" id="3.10.270.10">
    <property type="entry name" value="Urate Oxidase"/>
    <property type="match status" value="1"/>
</dbReference>
<accession>A0A143HPU5</accession>
<dbReference type="GO" id="GO:0003934">
    <property type="term" value="F:GTP cyclohydrolase I activity"/>
    <property type="evidence" value="ECO:0007669"/>
    <property type="project" value="UniProtKB-UniRule"/>
</dbReference>
<comment type="function">
    <text evidence="2">Converts GTP to 7,8-dihydroneopterin triphosphate.</text>
</comment>
<dbReference type="InterPro" id="IPR003801">
    <property type="entry name" value="GTP_cyclohydrolase_FolE2/MptA"/>
</dbReference>
<dbReference type="Proteomes" id="UP000076077">
    <property type="component" value="Chromosome"/>
</dbReference>